<evidence type="ECO:0000259" key="5">
    <source>
        <dbReference type="Pfam" id="PF07940"/>
    </source>
</evidence>
<evidence type="ECO:0000259" key="6">
    <source>
        <dbReference type="Pfam" id="PF16889"/>
    </source>
</evidence>
<feature type="domain" description="Heparinase II/III-like C-terminal" evidence="5">
    <location>
        <begin position="387"/>
        <end position="605"/>
    </location>
</feature>
<evidence type="ECO:0000256" key="3">
    <source>
        <dbReference type="ARBA" id="ARBA00022764"/>
    </source>
</evidence>
<name>A0ABQ1EKP6_9BACL</name>
<dbReference type="RefSeq" id="WP_189011275.1">
    <property type="nucleotide sequence ID" value="NZ_BMHE01000008.1"/>
</dbReference>
<dbReference type="InterPro" id="IPR008929">
    <property type="entry name" value="Chondroitin_lyas"/>
</dbReference>
<dbReference type="InterPro" id="IPR031680">
    <property type="entry name" value="Hepar_II_III_N"/>
</dbReference>
<keyword evidence="4" id="KW-0456">Lyase</keyword>
<evidence type="ECO:0000313" key="8">
    <source>
        <dbReference type="Proteomes" id="UP000615455"/>
    </source>
</evidence>
<accession>A0ABQ1EKP6</accession>
<comment type="caution">
    <text evidence="7">The sequence shown here is derived from an EMBL/GenBank/DDBJ whole genome shotgun (WGS) entry which is preliminary data.</text>
</comment>
<evidence type="ECO:0008006" key="9">
    <source>
        <dbReference type="Google" id="ProtNLM"/>
    </source>
</evidence>
<reference evidence="8" key="1">
    <citation type="journal article" date="2019" name="Int. J. Syst. Evol. Microbiol.">
        <title>The Global Catalogue of Microorganisms (GCM) 10K type strain sequencing project: providing services to taxonomists for standard genome sequencing and annotation.</title>
        <authorList>
            <consortium name="The Broad Institute Genomics Platform"/>
            <consortium name="The Broad Institute Genome Sequencing Center for Infectious Disease"/>
            <person name="Wu L."/>
            <person name="Ma J."/>
        </authorList>
    </citation>
    <scope>NUCLEOTIDE SEQUENCE [LARGE SCALE GENOMIC DNA]</scope>
    <source>
        <strain evidence="8">CGMCC 1.15043</strain>
    </source>
</reference>
<comment type="subcellular location">
    <subcellularLocation>
        <location evidence="1">Periplasm</location>
    </subcellularLocation>
</comment>
<dbReference type="PANTHER" id="PTHR39210">
    <property type="entry name" value="HEPARIN-SULFATE LYASE"/>
    <property type="match status" value="1"/>
</dbReference>
<dbReference type="InterPro" id="IPR012480">
    <property type="entry name" value="Hepar_II_III_C"/>
</dbReference>
<sequence length="714" mass="82400">MNGDYDKLIELLELGHPGLQEVREAASNRDTERAIEALKRHFLLRSSPVLFIRDEDKPELIEYVNRNCQHDVTETLQIADEVVRQTFLFRYRWDMERTHVPVTFEGPIQWDHVPAYDEEWAYMLNRHRYWLSLGQAYWLTGDEIYAETFSRQLEDWIDRTPLTPEAQAITWRTIEAGIRCENWIKAFQYFKHSPHFTSKLFAKMLLSLYEHGSYIAAHNDGWRNISNWGVLENHGLFELSVFAPEFKHSMEWRELAVRRLKEMARLQVAADGMHWEQSPMYHNEVFHCLLDNLILSQKNNIPFDKSVSATAHRMAYADLYMAKPNGHQPMQGDSDNTDVRDLLTLAAIYFNDGALKFGAYPRVDFDSVWSFGPESIQAYERLKAETPPHASHAFKQSGNFVMRSGWDEEALYLYFHCGHLGGGHGHADMLHIDLYAYGRDLLTDLGRYTYSNHFELRNYLKANSSHNTTQVDGIDFTECKDSWTFGRIARPVGADWISSPKFDYAEGSHDGYHHLNDPVYPLRRILFVKPGYWVLSDSFDSKEEHTFAQFFHFAPGEIVVDPSSKTCFTNEKKATNLCIIPVHPDPLQAHLQEGYISYSYNSVETNKSVAYETRAKGFASMMCVLYPQKPGETEAPFVESLSVHKYNGDTVNPTYAQACKIKSPGSDEEHIVVICHRRPSVHLESYLVDGIQIFGEVVLIKKRGETDVEVMVVK</sequence>
<keyword evidence="8" id="KW-1185">Reference proteome</keyword>
<keyword evidence="3" id="KW-0574">Periplasm</keyword>
<evidence type="ECO:0000256" key="4">
    <source>
        <dbReference type="ARBA" id="ARBA00023239"/>
    </source>
</evidence>
<dbReference type="Pfam" id="PF16889">
    <property type="entry name" value="Hepar_II_III_N"/>
    <property type="match status" value="1"/>
</dbReference>
<organism evidence="7 8">
    <name type="scientific">Paenibacillus marchantiophytorum</name>
    <dbReference type="NCBI Taxonomy" id="1619310"/>
    <lineage>
        <taxon>Bacteria</taxon>
        <taxon>Bacillati</taxon>
        <taxon>Bacillota</taxon>
        <taxon>Bacilli</taxon>
        <taxon>Bacillales</taxon>
        <taxon>Paenibacillaceae</taxon>
        <taxon>Paenibacillus</taxon>
    </lineage>
</organism>
<evidence type="ECO:0000313" key="7">
    <source>
        <dbReference type="EMBL" id="GFZ76035.1"/>
    </source>
</evidence>
<dbReference type="PANTHER" id="PTHR39210:SF1">
    <property type="entry name" value="HEPARIN-SULFATE LYASE"/>
    <property type="match status" value="1"/>
</dbReference>
<dbReference type="SUPFAM" id="SSF48230">
    <property type="entry name" value="Chondroitin AC/alginate lyase"/>
    <property type="match status" value="1"/>
</dbReference>
<feature type="domain" description="Heparin-sulfate lyase N-terminal" evidence="6">
    <location>
        <begin position="10"/>
        <end position="345"/>
    </location>
</feature>
<dbReference type="Gene3D" id="1.50.10.100">
    <property type="entry name" value="Chondroitin AC/alginate lyase"/>
    <property type="match status" value="1"/>
</dbReference>
<dbReference type="EMBL" id="BMHE01000008">
    <property type="protein sequence ID" value="GFZ76035.1"/>
    <property type="molecule type" value="Genomic_DNA"/>
</dbReference>
<dbReference type="Proteomes" id="UP000615455">
    <property type="component" value="Unassembled WGS sequence"/>
</dbReference>
<evidence type="ECO:0000256" key="2">
    <source>
        <dbReference type="ARBA" id="ARBA00022729"/>
    </source>
</evidence>
<keyword evidence="2" id="KW-0732">Signal</keyword>
<proteinExistence type="predicted"/>
<dbReference type="Pfam" id="PF07940">
    <property type="entry name" value="Hepar_II_III_C"/>
    <property type="match status" value="1"/>
</dbReference>
<protein>
    <recommendedName>
        <fullName evidence="9">Heparinase</fullName>
    </recommendedName>
</protein>
<dbReference type="Gene3D" id="2.70.98.70">
    <property type="match status" value="1"/>
</dbReference>
<evidence type="ECO:0000256" key="1">
    <source>
        <dbReference type="ARBA" id="ARBA00004418"/>
    </source>
</evidence>
<gene>
    <name evidence="7" type="ORF">GCM10008018_21850</name>
</gene>